<feature type="domain" description="NAD-dependent epimerase/dehydratase" evidence="6">
    <location>
        <begin position="3"/>
        <end position="239"/>
    </location>
</feature>
<evidence type="ECO:0000313" key="7">
    <source>
        <dbReference type="EMBL" id="MBB5871989.1"/>
    </source>
</evidence>
<proteinExistence type="inferred from homology"/>
<dbReference type="AlphaFoldDB" id="A0A841BXY1"/>
<dbReference type="Pfam" id="PF01370">
    <property type="entry name" value="Epimerase"/>
    <property type="match status" value="1"/>
</dbReference>
<dbReference type="PANTHER" id="PTHR43725:SF53">
    <property type="entry name" value="UDP-ARABINOSE 4-EPIMERASE 1"/>
    <property type="match status" value="1"/>
</dbReference>
<reference evidence="7 8" key="1">
    <citation type="submission" date="2020-08" db="EMBL/GenBank/DDBJ databases">
        <title>Sequencing the genomes of 1000 actinobacteria strains.</title>
        <authorList>
            <person name="Klenk H.-P."/>
        </authorList>
    </citation>
    <scope>NUCLEOTIDE SEQUENCE [LARGE SCALE GENOMIC DNA]</scope>
    <source>
        <strain evidence="7 8">DSM 45362</strain>
    </source>
</reference>
<gene>
    <name evidence="7" type="ORF">F4553_005368</name>
</gene>
<name>A0A841BXY1_9ACTN</name>
<dbReference type="RefSeq" id="WP_184840409.1">
    <property type="nucleotide sequence ID" value="NZ_JACHMN010000002.1"/>
</dbReference>
<dbReference type="InterPro" id="IPR001509">
    <property type="entry name" value="Epimerase_deHydtase"/>
</dbReference>
<sequence length="313" mass="33308">MRILVTGGRGFLARVVACYLVEQGHEVALLSRSVDLCLPVDVQVIQADMRDRQQLQAAITAPFDGVVHLAGLGNVRDSVEDPLTYFEVNTGGTLNLLTALRQVNPTRRPVVVLASTQTVYGSQHTDPMTEELLAAPEQPYAMSKLAAEQILAEHARTGAIGAVSLRLVNLAGAHGTIRDDNARGIIPKVLTAAATGSPIQVNGDGSTVRDYVHVTDVADAIARILAVHRFGETAVYNIGSGRGLSVAEIIQAARDVTGYAVQVESRPPVPEPPSLVVDPQRAQEALGWKPSRSQIEIIVRDAWNASHSATGGN</sequence>
<protein>
    <recommendedName>
        <fullName evidence="3">UDP-glucose 4-epimerase</fullName>
    </recommendedName>
    <alternativeName>
        <fullName evidence="5">Galactowaldenase</fullName>
    </alternativeName>
    <alternativeName>
        <fullName evidence="4">UDP-galactose 4-epimerase</fullName>
    </alternativeName>
</protein>
<dbReference type="SUPFAM" id="SSF51735">
    <property type="entry name" value="NAD(P)-binding Rossmann-fold domains"/>
    <property type="match status" value="1"/>
</dbReference>
<accession>A0A841BXY1</accession>
<dbReference type="Proteomes" id="UP000587527">
    <property type="component" value="Unassembled WGS sequence"/>
</dbReference>
<evidence type="ECO:0000256" key="5">
    <source>
        <dbReference type="ARBA" id="ARBA00033067"/>
    </source>
</evidence>
<dbReference type="Gene3D" id="3.40.50.720">
    <property type="entry name" value="NAD(P)-binding Rossmann-like Domain"/>
    <property type="match status" value="1"/>
</dbReference>
<evidence type="ECO:0000256" key="4">
    <source>
        <dbReference type="ARBA" id="ARBA00031367"/>
    </source>
</evidence>
<evidence type="ECO:0000256" key="1">
    <source>
        <dbReference type="ARBA" id="ARBA00004947"/>
    </source>
</evidence>
<evidence type="ECO:0000256" key="3">
    <source>
        <dbReference type="ARBA" id="ARBA00018569"/>
    </source>
</evidence>
<comment type="pathway">
    <text evidence="1">Carbohydrate metabolism; galactose metabolism.</text>
</comment>
<comment type="similarity">
    <text evidence="2">Belongs to the NAD(P)-dependent epimerase/dehydratase family.</text>
</comment>
<dbReference type="GO" id="GO:0016853">
    <property type="term" value="F:isomerase activity"/>
    <property type="evidence" value="ECO:0007669"/>
    <property type="project" value="UniProtKB-KW"/>
</dbReference>
<dbReference type="Gene3D" id="3.90.25.10">
    <property type="entry name" value="UDP-galactose 4-epimerase, domain 1"/>
    <property type="match status" value="1"/>
</dbReference>
<comment type="caution">
    <text evidence="7">The sequence shown here is derived from an EMBL/GenBank/DDBJ whole genome shotgun (WGS) entry which is preliminary data.</text>
</comment>
<dbReference type="EMBL" id="JACHMN010000002">
    <property type="protein sequence ID" value="MBB5871989.1"/>
    <property type="molecule type" value="Genomic_DNA"/>
</dbReference>
<evidence type="ECO:0000256" key="2">
    <source>
        <dbReference type="ARBA" id="ARBA00007637"/>
    </source>
</evidence>
<keyword evidence="8" id="KW-1185">Reference proteome</keyword>
<organism evidence="7 8">
    <name type="scientific">Allocatelliglobosispora scoriae</name>
    <dbReference type="NCBI Taxonomy" id="643052"/>
    <lineage>
        <taxon>Bacteria</taxon>
        <taxon>Bacillati</taxon>
        <taxon>Actinomycetota</taxon>
        <taxon>Actinomycetes</taxon>
        <taxon>Micromonosporales</taxon>
        <taxon>Micromonosporaceae</taxon>
        <taxon>Allocatelliglobosispora</taxon>
    </lineage>
</organism>
<dbReference type="PANTHER" id="PTHR43725">
    <property type="entry name" value="UDP-GLUCOSE 4-EPIMERASE"/>
    <property type="match status" value="1"/>
</dbReference>
<evidence type="ECO:0000259" key="6">
    <source>
        <dbReference type="Pfam" id="PF01370"/>
    </source>
</evidence>
<evidence type="ECO:0000313" key="8">
    <source>
        <dbReference type="Proteomes" id="UP000587527"/>
    </source>
</evidence>
<keyword evidence="7" id="KW-0413">Isomerase</keyword>
<dbReference type="InterPro" id="IPR036291">
    <property type="entry name" value="NAD(P)-bd_dom_sf"/>
</dbReference>